<protein>
    <recommendedName>
        <fullName evidence="6">Corrinoid adenosyltransferase</fullName>
        <ecNumber evidence="6">2.5.1.17</ecNumber>
    </recommendedName>
    <alternativeName>
        <fullName evidence="6">Cob(II)alamin adenosyltransferase</fullName>
    </alternativeName>
    <alternativeName>
        <fullName evidence="6">Cob(II)yrinic acid a,c-diamide adenosyltransferase</fullName>
    </alternativeName>
    <alternativeName>
        <fullName evidence="6">Cobinamide/cobalamin adenosyltransferase</fullName>
    </alternativeName>
</protein>
<dbReference type="Pfam" id="PF01923">
    <property type="entry name" value="Cob_adeno_trans"/>
    <property type="match status" value="1"/>
</dbReference>
<comment type="subunit">
    <text evidence="2">Homotrimer.</text>
</comment>
<evidence type="ECO:0000256" key="6">
    <source>
        <dbReference type="RuleBase" id="RU366026"/>
    </source>
</evidence>
<reference evidence="8 9" key="1">
    <citation type="submission" date="2016-08" db="EMBL/GenBank/DDBJ databases">
        <authorList>
            <person name="Seilhamer J.J."/>
        </authorList>
    </citation>
    <scope>NUCLEOTIDE SEQUENCE [LARGE SCALE GENOMIC DNA]</scope>
    <source>
        <strain evidence="8">ING2-E5A</strain>
    </source>
</reference>
<dbReference type="EC" id="2.5.1.17" evidence="6"/>
<keyword evidence="5 6" id="KW-0067">ATP-binding</keyword>
<accession>A0A1G4G468</accession>
<evidence type="ECO:0000313" key="8">
    <source>
        <dbReference type="EMBL" id="SCM55608.1"/>
    </source>
</evidence>
<keyword evidence="4 6" id="KW-0547">Nucleotide-binding</keyword>
<dbReference type="Gene3D" id="1.20.1200.10">
    <property type="entry name" value="Cobalamin adenosyltransferase-like"/>
    <property type="match status" value="1"/>
</dbReference>
<proteinExistence type="inferred from homology"/>
<dbReference type="RefSeq" id="WP_071136017.1">
    <property type="nucleotide sequence ID" value="NZ_DUQN01000047.1"/>
</dbReference>
<sequence>MKRSSLYTKTGDKGKTSLVGGTRVSKSHIRLEAYGTIDELNSFVGWLNCAVEDEESGRFLLFLQHKLFTVGSYLATETEQIQPKAASIITERDIERVEREIDRIDSSLPRLNRFILPGGNESAARAHICRTVSRRAERNVYRVAEEFPIADFVLIFLNRLSDYFFVLARSESNKSGKEINWEQENI</sequence>
<dbReference type="PANTHER" id="PTHR12213">
    <property type="entry name" value="CORRINOID ADENOSYLTRANSFERASE"/>
    <property type="match status" value="1"/>
</dbReference>
<dbReference type="Proteomes" id="UP000178485">
    <property type="component" value="Chromosome i"/>
</dbReference>
<dbReference type="NCBIfam" id="TIGR00636">
    <property type="entry name" value="PduO_Nterm"/>
    <property type="match status" value="1"/>
</dbReference>
<feature type="domain" description="Cobalamin adenosyltransferase-like" evidence="7">
    <location>
        <begin position="6"/>
        <end position="170"/>
    </location>
</feature>
<comment type="catalytic activity">
    <reaction evidence="6">
        <text>2 cob(II)alamin + reduced [electron-transfer flavoprotein] + 2 ATP = 2 adenosylcob(III)alamin + 2 triphosphate + oxidized [electron-transfer flavoprotein] + 3 H(+)</text>
        <dbReference type="Rhea" id="RHEA:28671"/>
        <dbReference type="Rhea" id="RHEA-COMP:10685"/>
        <dbReference type="Rhea" id="RHEA-COMP:10686"/>
        <dbReference type="ChEBI" id="CHEBI:15378"/>
        <dbReference type="ChEBI" id="CHEBI:16304"/>
        <dbReference type="ChEBI" id="CHEBI:18036"/>
        <dbReference type="ChEBI" id="CHEBI:18408"/>
        <dbReference type="ChEBI" id="CHEBI:30616"/>
        <dbReference type="ChEBI" id="CHEBI:57692"/>
        <dbReference type="ChEBI" id="CHEBI:58307"/>
        <dbReference type="EC" id="2.5.1.17"/>
    </reaction>
</comment>
<dbReference type="UniPathway" id="UPA00148">
    <property type="reaction ID" value="UER00233"/>
</dbReference>
<keyword evidence="6" id="KW-0169">Cobalamin biosynthesis</keyword>
<evidence type="ECO:0000256" key="3">
    <source>
        <dbReference type="ARBA" id="ARBA00022679"/>
    </source>
</evidence>
<evidence type="ECO:0000259" key="7">
    <source>
        <dbReference type="Pfam" id="PF01923"/>
    </source>
</evidence>
<dbReference type="AlphaFoldDB" id="A0A1G4G468"/>
<dbReference type="STRING" id="1642646.ING2E5A_0476"/>
<comment type="pathway">
    <text evidence="6">Cofactor biosynthesis; adenosylcobalamin biosynthesis; adenosylcobalamin from cob(II)yrinate a,c-diamide: step 2/7.</text>
</comment>
<dbReference type="InterPro" id="IPR029499">
    <property type="entry name" value="PduO-typ"/>
</dbReference>
<evidence type="ECO:0000256" key="4">
    <source>
        <dbReference type="ARBA" id="ARBA00022741"/>
    </source>
</evidence>
<evidence type="ECO:0000256" key="1">
    <source>
        <dbReference type="ARBA" id="ARBA00007487"/>
    </source>
</evidence>
<dbReference type="PANTHER" id="PTHR12213:SF0">
    <property type="entry name" value="CORRINOID ADENOSYLTRANSFERASE MMAB"/>
    <property type="match status" value="1"/>
</dbReference>
<keyword evidence="9" id="KW-1185">Reference proteome</keyword>
<dbReference type="GO" id="GO:0005524">
    <property type="term" value="F:ATP binding"/>
    <property type="evidence" value="ECO:0007669"/>
    <property type="project" value="UniProtKB-UniRule"/>
</dbReference>
<dbReference type="EMBL" id="LT608328">
    <property type="protein sequence ID" value="SCM55608.1"/>
    <property type="molecule type" value="Genomic_DNA"/>
</dbReference>
<evidence type="ECO:0000256" key="2">
    <source>
        <dbReference type="ARBA" id="ARBA00011233"/>
    </source>
</evidence>
<comment type="similarity">
    <text evidence="1 6">Belongs to the Cob(I)alamin adenosyltransferase family.</text>
</comment>
<dbReference type="FunFam" id="1.20.1200.10:FF:000001">
    <property type="entry name" value="Cob(I)yrinic acid a,c-diamide adenosyltransferase"/>
    <property type="match status" value="1"/>
</dbReference>
<dbReference type="GO" id="GO:0009236">
    <property type="term" value="P:cobalamin biosynthetic process"/>
    <property type="evidence" value="ECO:0007669"/>
    <property type="project" value="UniProtKB-UniRule"/>
</dbReference>
<comment type="catalytic activity">
    <reaction evidence="6">
        <text>2 cob(II)yrinate a,c diamide + reduced [electron-transfer flavoprotein] + 2 ATP = 2 adenosylcob(III)yrinate a,c-diamide + 2 triphosphate + oxidized [electron-transfer flavoprotein] + 3 H(+)</text>
        <dbReference type="Rhea" id="RHEA:11528"/>
        <dbReference type="Rhea" id="RHEA-COMP:10685"/>
        <dbReference type="Rhea" id="RHEA-COMP:10686"/>
        <dbReference type="ChEBI" id="CHEBI:15378"/>
        <dbReference type="ChEBI" id="CHEBI:18036"/>
        <dbReference type="ChEBI" id="CHEBI:30616"/>
        <dbReference type="ChEBI" id="CHEBI:57692"/>
        <dbReference type="ChEBI" id="CHEBI:58307"/>
        <dbReference type="ChEBI" id="CHEBI:58503"/>
        <dbReference type="ChEBI" id="CHEBI:58537"/>
        <dbReference type="EC" id="2.5.1.17"/>
    </reaction>
</comment>
<dbReference type="KEGG" id="pmuc:ING2E5A_0476"/>
<dbReference type="GO" id="GO:0008817">
    <property type="term" value="F:corrinoid adenosyltransferase activity"/>
    <property type="evidence" value="ECO:0007669"/>
    <property type="project" value="UniProtKB-UniRule"/>
</dbReference>
<dbReference type="InterPro" id="IPR036451">
    <property type="entry name" value="CblAdoTrfase-like_sf"/>
</dbReference>
<dbReference type="InterPro" id="IPR016030">
    <property type="entry name" value="CblAdoTrfase-like"/>
</dbReference>
<gene>
    <name evidence="8" type="primary">yvqK</name>
    <name evidence="8" type="ORF">ING2E5A_0476</name>
</gene>
<evidence type="ECO:0000313" key="9">
    <source>
        <dbReference type="Proteomes" id="UP000178485"/>
    </source>
</evidence>
<name>A0A1G4G468_9BACT</name>
<organism evidence="8 9">
    <name type="scientific">Petrimonas mucosa</name>
    <dbReference type="NCBI Taxonomy" id="1642646"/>
    <lineage>
        <taxon>Bacteria</taxon>
        <taxon>Pseudomonadati</taxon>
        <taxon>Bacteroidota</taxon>
        <taxon>Bacteroidia</taxon>
        <taxon>Bacteroidales</taxon>
        <taxon>Dysgonomonadaceae</taxon>
        <taxon>Petrimonas</taxon>
    </lineage>
</organism>
<dbReference type="SUPFAM" id="SSF89028">
    <property type="entry name" value="Cobalamin adenosyltransferase-like"/>
    <property type="match status" value="1"/>
</dbReference>
<keyword evidence="3 6" id="KW-0808">Transferase</keyword>
<evidence type="ECO:0000256" key="5">
    <source>
        <dbReference type="ARBA" id="ARBA00022840"/>
    </source>
</evidence>